<keyword evidence="3 7" id="KW-0812">Transmembrane</keyword>
<gene>
    <name evidence="8" type="ORF">D7V94_17880</name>
</gene>
<feature type="transmembrane region" description="Helical" evidence="7">
    <location>
        <begin position="140"/>
        <end position="163"/>
    </location>
</feature>
<dbReference type="GO" id="GO:0044038">
    <property type="term" value="P:cell wall macromolecule biosynthetic process"/>
    <property type="evidence" value="ECO:0007669"/>
    <property type="project" value="TreeGrafter"/>
</dbReference>
<dbReference type="GO" id="GO:0016780">
    <property type="term" value="F:phosphotransferase activity, for other substituted phosphate groups"/>
    <property type="evidence" value="ECO:0007669"/>
    <property type="project" value="InterPro"/>
</dbReference>
<dbReference type="AlphaFoldDB" id="A0A3A9APL7"/>
<dbReference type="PROSITE" id="PS01348">
    <property type="entry name" value="MRAY_2"/>
    <property type="match status" value="1"/>
</dbReference>
<dbReference type="InterPro" id="IPR000715">
    <property type="entry name" value="Glycosyl_transferase_4"/>
</dbReference>
<feature type="transmembrane region" description="Helical" evidence="7">
    <location>
        <begin position="116"/>
        <end position="134"/>
    </location>
</feature>
<feature type="transmembrane region" description="Helical" evidence="7">
    <location>
        <begin position="306"/>
        <end position="325"/>
    </location>
</feature>
<feature type="transmembrane region" description="Helical" evidence="7">
    <location>
        <begin position="175"/>
        <end position="193"/>
    </location>
</feature>
<dbReference type="OrthoDB" id="9805475at2"/>
<keyword evidence="6" id="KW-0460">Magnesium</keyword>
<comment type="cofactor">
    <cofactor evidence="6">
        <name>Mg(2+)</name>
        <dbReference type="ChEBI" id="CHEBI:18420"/>
    </cofactor>
</comment>
<sequence>MLGGKKVLHYLLKGNYPVIASIGLLAAFAGTCFFTAKCINLLPRDAGREFAHDGKLSAGKPRGAGIIFILVFVLSALLFAPLNLEIIIYLILTVVEMLTGYMDDASQRPWGELKKGLLDLMVAVILTFTFLNFNSSTIEIVTLGISVAIPEVLFGILTIALVWGSINVTNCSDGVDGLSGTLAIVTLGTFYLIDHIKGNHDEFTFLILMFIICILGYLWYNAAPSRLLMGDAGSRAMGIFISIVALKSKSPLMYIPAAIVFIFDGGLGLLKVGLIRVFKIHILKNVRTPLHDHVRKALGWSNTQTVFRYAIIQIVVSMAVVYLLLI</sequence>
<evidence type="ECO:0000256" key="7">
    <source>
        <dbReference type="SAM" id="Phobius"/>
    </source>
</evidence>
<keyword evidence="6" id="KW-0479">Metal-binding</keyword>
<organism evidence="8 9">
    <name type="scientific">Parablautia intestinalis</name>
    <dbReference type="NCBI Taxonomy" id="2320100"/>
    <lineage>
        <taxon>Bacteria</taxon>
        <taxon>Bacillati</taxon>
        <taxon>Bacillota</taxon>
        <taxon>Clostridia</taxon>
        <taxon>Lachnospirales</taxon>
        <taxon>Lachnospiraceae</taxon>
        <taxon>Parablautia</taxon>
    </lineage>
</organism>
<comment type="caution">
    <text evidence="8">The sequence shown here is derived from an EMBL/GenBank/DDBJ whole genome shotgun (WGS) entry which is preliminary data.</text>
</comment>
<evidence type="ECO:0000256" key="5">
    <source>
        <dbReference type="ARBA" id="ARBA00023136"/>
    </source>
</evidence>
<dbReference type="Proteomes" id="UP000280696">
    <property type="component" value="Unassembled WGS sequence"/>
</dbReference>
<name>A0A3A9APL7_9FIRM</name>
<comment type="subcellular location">
    <subcellularLocation>
        <location evidence="1">Membrane</location>
        <topology evidence="1">Multi-pass membrane protein</topology>
    </subcellularLocation>
</comment>
<feature type="binding site" evidence="6">
    <location>
        <position position="170"/>
    </location>
    <ligand>
        <name>Mg(2+)</name>
        <dbReference type="ChEBI" id="CHEBI:18420"/>
    </ligand>
</feature>
<protein>
    <submittedName>
        <fullName evidence="8">Phospho-N-acetylmuramoyl-pentapeptide-transferase</fullName>
    </submittedName>
</protein>
<keyword evidence="2 8" id="KW-0808">Transferase</keyword>
<dbReference type="PANTHER" id="PTHR22926">
    <property type="entry name" value="PHOSPHO-N-ACETYLMURAMOYL-PENTAPEPTIDE-TRANSFERASE"/>
    <property type="match status" value="1"/>
</dbReference>
<accession>A0A3A9APL7</accession>
<dbReference type="Pfam" id="PF00953">
    <property type="entry name" value="Glycos_transf_4"/>
    <property type="match status" value="1"/>
</dbReference>
<evidence type="ECO:0000313" key="8">
    <source>
        <dbReference type="EMBL" id="RKI89481.1"/>
    </source>
</evidence>
<keyword evidence="4 7" id="KW-1133">Transmembrane helix</keyword>
<dbReference type="GO" id="GO:0046872">
    <property type="term" value="F:metal ion binding"/>
    <property type="evidence" value="ECO:0007669"/>
    <property type="project" value="UniProtKB-KW"/>
</dbReference>
<feature type="transmembrane region" description="Helical" evidence="7">
    <location>
        <begin position="20"/>
        <end position="42"/>
    </location>
</feature>
<keyword evidence="9" id="KW-1185">Reference proteome</keyword>
<feature type="transmembrane region" description="Helical" evidence="7">
    <location>
        <begin position="205"/>
        <end position="220"/>
    </location>
</feature>
<evidence type="ECO:0000256" key="2">
    <source>
        <dbReference type="ARBA" id="ARBA00022679"/>
    </source>
</evidence>
<dbReference type="EMBL" id="RAYQ01000022">
    <property type="protein sequence ID" value="RKI89481.1"/>
    <property type="molecule type" value="Genomic_DNA"/>
</dbReference>
<evidence type="ECO:0000256" key="1">
    <source>
        <dbReference type="ARBA" id="ARBA00004141"/>
    </source>
</evidence>
<proteinExistence type="predicted"/>
<evidence type="ECO:0000256" key="3">
    <source>
        <dbReference type="ARBA" id="ARBA00022692"/>
    </source>
</evidence>
<evidence type="ECO:0000313" key="9">
    <source>
        <dbReference type="Proteomes" id="UP000280696"/>
    </source>
</evidence>
<reference evidence="8 9" key="1">
    <citation type="submission" date="2018-09" db="EMBL/GenBank/DDBJ databases">
        <title>Murine metabolic-syndrome-specific gut microbial biobank.</title>
        <authorList>
            <person name="Liu C."/>
        </authorList>
    </citation>
    <scope>NUCLEOTIDE SEQUENCE [LARGE SCALE GENOMIC DNA]</scope>
    <source>
        <strain evidence="8 9">0.1xD8-82</strain>
    </source>
</reference>
<dbReference type="InterPro" id="IPR018480">
    <property type="entry name" value="PNAcMuramoyl-5peptid_Trfase_CS"/>
</dbReference>
<feature type="transmembrane region" description="Helical" evidence="7">
    <location>
        <begin position="63"/>
        <end position="80"/>
    </location>
</feature>
<dbReference type="GO" id="GO:0071555">
    <property type="term" value="P:cell wall organization"/>
    <property type="evidence" value="ECO:0007669"/>
    <property type="project" value="TreeGrafter"/>
</dbReference>
<dbReference type="PANTHER" id="PTHR22926:SF5">
    <property type="entry name" value="PHOSPHO-N-ACETYLMURAMOYL-PENTAPEPTIDE-TRANSFERASE HOMOLOG"/>
    <property type="match status" value="1"/>
</dbReference>
<feature type="transmembrane region" description="Helical" evidence="7">
    <location>
        <begin position="252"/>
        <end position="274"/>
    </location>
</feature>
<dbReference type="GO" id="GO:0005886">
    <property type="term" value="C:plasma membrane"/>
    <property type="evidence" value="ECO:0007669"/>
    <property type="project" value="TreeGrafter"/>
</dbReference>
<feature type="binding site" evidence="6">
    <location>
        <position position="231"/>
    </location>
    <ligand>
        <name>Mg(2+)</name>
        <dbReference type="ChEBI" id="CHEBI:18420"/>
    </ligand>
</feature>
<keyword evidence="5 7" id="KW-0472">Membrane</keyword>
<evidence type="ECO:0000256" key="6">
    <source>
        <dbReference type="PIRSR" id="PIRSR600715-1"/>
    </source>
</evidence>
<evidence type="ECO:0000256" key="4">
    <source>
        <dbReference type="ARBA" id="ARBA00022989"/>
    </source>
</evidence>